<accession>A0A803MR58</accession>
<protein>
    <recommendedName>
        <fullName evidence="5">Protein SIEVE ELEMENT OCCLUSION B-like</fullName>
    </recommendedName>
</protein>
<dbReference type="EnsemblPlants" id="AUR62033759-RA">
    <property type="protein sequence ID" value="AUR62033759-RA:cds"/>
    <property type="gene ID" value="AUR62033759"/>
</dbReference>
<dbReference type="InterPro" id="IPR039299">
    <property type="entry name" value="SEOA"/>
</dbReference>
<evidence type="ECO:0000313" key="3">
    <source>
        <dbReference type="EnsemblPlants" id="AUR62033759-RA:cds"/>
    </source>
</evidence>
<evidence type="ECO:0008006" key="5">
    <source>
        <dbReference type="Google" id="ProtNLM"/>
    </source>
</evidence>
<dbReference type="Proteomes" id="UP000596660">
    <property type="component" value="Unplaced"/>
</dbReference>
<reference evidence="3" key="2">
    <citation type="submission" date="2021-03" db="UniProtKB">
        <authorList>
            <consortium name="EnsemblPlants"/>
        </authorList>
    </citation>
    <scope>IDENTIFICATION</scope>
</reference>
<evidence type="ECO:0000259" key="2">
    <source>
        <dbReference type="Pfam" id="PF14577"/>
    </source>
</evidence>
<feature type="domain" description="Sieve element occlusion N-terminal" evidence="1">
    <location>
        <begin position="69"/>
        <end position="221"/>
    </location>
</feature>
<organism evidence="3 4">
    <name type="scientific">Chenopodium quinoa</name>
    <name type="common">Quinoa</name>
    <dbReference type="NCBI Taxonomy" id="63459"/>
    <lineage>
        <taxon>Eukaryota</taxon>
        <taxon>Viridiplantae</taxon>
        <taxon>Streptophyta</taxon>
        <taxon>Embryophyta</taxon>
        <taxon>Tracheophyta</taxon>
        <taxon>Spermatophyta</taxon>
        <taxon>Magnoliopsida</taxon>
        <taxon>eudicotyledons</taxon>
        <taxon>Gunneridae</taxon>
        <taxon>Pentapetalae</taxon>
        <taxon>Caryophyllales</taxon>
        <taxon>Chenopodiaceae</taxon>
        <taxon>Chenopodioideae</taxon>
        <taxon>Atripliceae</taxon>
        <taxon>Chenopodium</taxon>
    </lineage>
</organism>
<evidence type="ECO:0000313" key="4">
    <source>
        <dbReference type="Proteomes" id="UP000596660"/>
    </source>
</evidence>
<reference evidence="3" key="1">
    <citation type="journal article" date="2017" name="Nature">
        <title>The genome of Chenopodium quinoa.</title>
        <authorList>
            <person name="Jarvis D.E."/>
            <person name="Ho Y.S."/>
            <person name="Lightfoot D.J."/>
            <person name="Schmoeckel S.M."/>
            <person name="Li B."/>
            <person name="Borm T.J.A."/>
            <person name="Ohyanagi H."/>
            <person name="Mineta K."/>
            <person name="Michell C.T."/>
            <person name="Saber N."/>
            <person name="Kharbatia N.M."/>
            <person name="Rupper R.R."/>
            <person name="Sharp A.R."/>
            <person name="Dally N."/>
            <person name="Boughton B.A."/>
            <person name="Woo Y.H."/>
            <person name="Gao G."/>
            <person name="Schijlen E.G.W.M."/>
            <person name="Guo X."/>
            <person name="Momin A.A."/>
            <person name="Negrao S."/>
            <person name="Al-Babili S."/>
            <person name="Gehring C."/>
            <person name="Roessner U."/>
            <person name="Jung C."/>
            <person name="Murphy K."/>
            <person name="Arold S.T."/>
            <person name="Gojobori T."/>
            <person name="van der Linden C.G."/>
            <person name="van Loo E.N."/>
            <person name="Jellen E.N."/>
            <person name="Maughan P.J."/>
            <person name="Tester M."/>
        </authorList>
    </citation>
    <scope>NUCLEOTIDE SEQUENCE [LARGE SCALE GENOMIC DNA]</scope>
    <source>
        <strain evidence="3">cv. PI 614886</strain>
    </source>
</reference>
<dbReference type="AlphaFoldDB" id="A0A803MR58"/>
<proteinExistence type="predicted"/>
<dbReference type="Pfam" id="PF14576">
    <property type="entry name" value="SEO_N"/>
    <property type="match status" value="1"/>
</dbReference>
<dbReference type="InterPro" id="IPR027944">
    <property type="entry name" value="SEO_C"/>
</dbReference>
<sequence length="531" mass="60955">MDDYDNFSSFYSLFDDSALFKQIEQLHQPVADHIYIIPLYNLIENMLRLSNASYTVTPFLEIQLNSEVSNSSVHDTTLKVLKILQNFSWDVKVVIAVAAAALICGSSWLRDQLKDSNSLAIALTRFREQLRVDEGADKNQFDATVKLITEALEATKCILDFGELANITNIQDPDAEKEVKDVMRDFPIAAYLVIRSAVLAAAHTANMSYDLISATAQLKKLEKISLTGDALIKFFKDDWNFHGKPMVVVLDPRGKIVNSNAIHMMWIWKNQAFPFNCAREEVLWEQETWSLELLVDAIDQNILQWRKKYILLYGGDDLEWIRQFTNEARAVARTLRIPLEMVYVGGSHNKENVQRICDSIIMEQLSHCWQEQDSVWYFWTRIESMIYSKIQLGNLYDHADTIWQEIQKLHSHDKSHSGWVVLAKGSRIVVHGQGKVAMNTLQELEEWKKLAITDGFDVGFGNHYMKLHMEEYPCHRIQFPSGMRIPRSMPCPDCRSPMHINKSFLCCHEDHIAEAADVLAAATDQVDQYEA</sequence>
<dbReference type="PANTHER" id="PTHR33232">
    <property type="entry name" value="PROTEIN SIEVE ELEMENT OCCLUSION B-LIKE"/>
    <property type="match status" value="1"/>
</dbReference>
<dbReference type="Pfam" id="PF14577">
    <property type="entry name" value="SEO_C"/>
    <property type="match status" value="1"/>
</dbReference>
<dbReference type="Gramene" id="AUR62033759-RA">
    <property type="protein sequence ID" value="AUR62033759-RA:cds"/>
    <property type="gene ID" value="AUR62033759"/>
</dbReference>
<feature type="domain" description="Sieve element occlusion C-terminal" evidence="2">
    <location>
        <begin position="279"/>
        <end position="508"/>
    </location>
</feature>
<evidence type="ECO:0000259" key="1">
    <source>
        <dbReference type="Pfam" id="PF14576"/>
    </source>
</evidence>
<dbReference type="GO" id="GO:0010088">
    <property type="term" value="P:phloem development"/>
    <property type="evidence" value="ECO:0007669"/>
    <property type="project" value="InterPro"/>
</dbReference>
<name>A0A803MR58_CHEQI</name>
<dbReference type="PANTHER" id="PTHR33232:SF9">
    <property type="entry name" value="PROTEIN SIEVE ELEMENT OCCLUSION B"/>
    <property type="match status" value="1"/>
</dbReference>
<keyword evidence="4" id="KW-1185">Reference proteome</keyword>
<dbReference type="InterPro" id="IPR027942">
    <property type="entry name" value="SEO_N"/>
</dbReference>